<accession>A0A8T2PEY7</accession>
<dbReference type="EMBL" id="JAFBMS010000011">
    <property type="protein sequence ID" value="KAG9348192.1"/>
    <property type="molecule type" value="Genomic_DNA"/>
</dbReference>
<proteinExistence type="predicted"/>
<protein>
    <submittedName>
        <fullName evidence="2">Uncharacterized protein</fullName>
    </submittedName>
</protein>
<feature type="compositionally biased region" description="Acidic residues" evidence="1">
    <location>
        <begin position="1"/>
        <end position="11"/>
    </location>
</feature>
<reference evidence="2" key="1">
    <citation type="thesis" date="2021" institute="BYU ScholarsArchive" country="Provo, UT, USA">
        <title>Applications of and Algorithms for Genome Assembly and Genomic Analyses with an Emphasis on Marine Teleosts.</title>
        <authorList>
            <person name="Pickett B.D."/>
        </authorList>
    </citation>
    <scope>NUCLEOTIDE SEQUENCE</scope>
    <source>
        <strain evidence="2">HI-2016</strain>
    </source>
</reference>
<feature type="compositionally biased region" description="Basic and acidic residues" evidence="1">
    <location>
        <begin position="63"/>
        <end position="78"/>
    </location>
</feature>
<feature type="non-terminal residue" evidence="2">
    <location>
        <position position="89"/>
    </location>
</feature>
<evidence type="ECO:0000313" key="3">
    <source>
        <dbReference type="Proteomes" id="UP000824540"/>
    </source>
</evidence>
<gene>
    <name evidence="2" type="ORF">JZ751_001927</name>
</gene>
<evidence type="ECO:0000313" key="2">
    <source>
        <dbReference type="EMBL" id="KAG9348192.1"/>
    </source>
</evidence>
<comment type="caution">
    <text evidence="2">The sequence shown here is derived from an EMBL/GenBank/DDBJ whole genome shotgun (WGS) entry which is preliminary data.</text>
</comment>
<sequence>RNLDQELDGEQGEQGGLHNSDGKDWEEAGNGGIMIWSHHQLQPLLPSYLPHCGLSHCYGSLKEENQEGRQSEGGKEKMTLTAASEGPYL</sequence>
<dbReference type="Proteomes" id="UP000824540">
    <property type="component" value="Unassembled WGS sequence"/>
</dbReference>
<dbReference type="AlphaFoldDB" id="A0A8T2PEY7"/>
<evidence type="ECO:0000256" key="1">
    <source>
        <dbReference type="SAM" id="MobiDB-lite"/>
    </source>
</evidence>
<keyword evidence="3" id="KW-1185">Reference proteome</keyword>
<feature type="region of interest" description="Disordered" evidence="1">
    <location>
        <begin position="1"/>
        <end position="29"/>
    </location>
</feature>
<feature type="region of interest" description="Disordered" evidence="1">
    <location>
        <begin position="63"/>
        <end position="89"/>
    </location>
</feature>
<organism evidence="2 3">
    <name type="scientific">Albula glossodonta</name>
    <name type="common">roundjaw bonefish</name>
    <dbReference type="NCBI Taxonomy" id="121402"/>
    <lineage>
        <taxon>Eukaryota</taxon>
        <taxon>Metazoa</taxon>
        <taxon>Chordata</taxon>
        <taxon>Craniata</taxon>
        <taxon>Vertebrata</taxon>
        <taxon>Euteleostomi</taxon>
        <taxon>Actinopterygii</taxon>
        <taxon>Neopterygii</taxon>
        <taxon>Teleostei</taxon>
        <taxon>Albuliformes</taxon>
        <taxon>Albulidae</taxon>
        <taxon>Albula</taxon>
    </lineage>
</organism>
<name>A0A8T2PEY7_9TELE</name>